<dbReference type="SMART" id="SM00342">
    <property type="entry name" value="HTH_ARAC"/>
    <property type="match status" value="1"/>
</dbReference>
<evidence type="ECO:0000256" key="3">
    <source>
        <dbReference type="ARBA" id="ARBA00023163"/>
    </source>
</evidence>
<evidence type="ECO:0000259" key="4">
    <source>
        <dbReference type="PROSITE" id="PS01124"/>
    </source>
</evidence>
<keyword evidence="6" id="KW-1185">Reference proteome</keyword>
<sequence>MTPWHGHERQRRRQSMRYHSWTTTDTGAWRDLSDSILPMDHRFRTPGTWRADLTAQETPTYRLLRWVQHGDRTAVRTPRHIRRVPGDEHYWLVIPQRGVYTVRHGDDETRTPPGYASVMGMDEACQLVIPDSEAHAIQVPRGELDRNLRPRRPLRLVVDMETGFGRVLDSLVRSVHAERDALSGHEFLALCDRITELFSLMATRDPRPSSGHLGEVAEVVRRYVREHLGAGKLPLTTVARELGWSPRHLRTALQQAGTTYRDLRHEETLRAARDMLQDPACADLGVADIAARSGLTATWFASAFKERYGESPREFRRRRFATRPAR</sequence>
<dbReference type="EMBL" id="BOMB01000044">
    <property type="protein sequence ID" value="GID15590.1"/>
    <property type="molecule type" value="Genomic_DNA"/>
</dbReference>
<evidence type="ECO:0000256" key="1">
    <source>
        <dbReference type="ARBA" id="ARBA00023015"/>
    </source>
</evidence>
<comment type="caution">
    <text evidence="5">The sequence shown here is derived from an EMBL/GenBank/DDBJ whole genome shotgun (WGS) entry which is preliminary data.</text>
</comment>
<dbReference type="PANTHER" id="PTHR47894">
    <property type="entry name" value="HTH-TYPE TRANSCRIPTIONAL REGULATOR GADX"/>
    <property type="match status" value="1"/>
</dbReference>
<dbReference type="AlphaFoldDB" id="A0A8J3NG51"/>
<keyword evidence="1" id="KW-0805">Transcription regulation</keyword>
<dbReference type="PANTHER" id="PTHR47894:SF1">
    <property type="entry name" value="HTH-TYPE TRANSCRIPTIONAL REGULATOR VQSM"/>
    <property type="match status" value="1"/>
</dbReference>
<dbReference type="Pfam" id="PF14525">
    <property type="entry name" value="AraC_binding_2"/>
    <property type="match status" value="1"/>
</dbReference>
<evidence type="ECO:0000313" key="5">
    <source>
        <dbReference type="EMBL" id="GID15590.1"/>
    </source>
</evidence>
<feature type="domain" description="HTH araC/xylS-type" evidence="4">
    <location>
        <begin position="218"/>
        <end position="318"/>
    </location>
</feature>
<keyword evidence="2" id="KW-0238">DNA-binding</keyword>
<evidence type="ECO:0000313" key="6">
    <source>
        <dbReference type="Proteomes" id="UP000612808"/>
    </source>
</evidence>
<dbReference type="GO" id="GO:0000976">
    <property type="term" value="F:transcription cis-regulatory region binding"/>
    <property type="evidence" value="ECO:0007669"/>
    <property type="project" value="TreeGrafter"/>
</dbReference>
<dbReference type="PROSITE" id="PS01124">
    <property type="entry name" value="HTH_ARAC_FAMILY_2"/>
    <property type="match status" value="1"/>
</dbReference>
<dbReference type="GO" id="GO:0005829">
    <property type="term" value="C:cytosol"/>
    <property type="evidence" value="ECO:0007669"/>
    <property type="project" value="TreeGrafter"/>
</dbReference>
<dbReference type="InterPro" id="IPR009057">
    <property type="entry name" value="Homeodomain-like_sf"/>
</dbReference>
<dbReference type="Proteomes" id="UP000612808">
    <property type="component" value="Unassembled WGS sequence"/>
</dbReference>
<gene>
    <name evidence="5" type="ORF">Aru02nite_64790</name>
</gene>
<organism evidence="5 6">
    <name type="scientific">Actinocatenispora rupis</name>
    <dbReference type="NCBI Taxonomy" id="519421"/>
    <lineage>
        <taxon>Bacteria</taxon>
        <taxon>Bacillati</taxon>
        <taxon>Actinomycetota</taxon>
        <taxon>Actinomycetes</taxon>
        <taxon>Micromonosporales</taxon>
        <taxon>Micromonosporaceae</taxon>
        <taxon>Actinocatenispora</taxon>
    </lineage>
</organism>
<name>A0A8J3NG51_9ACTN</name>
<dbReference type="InterPro" id="IPR018060">
    <property type="entry name" value="HTH_AraC"/>
</dbReference>
<accession>A0A8J3NG51</accession>
<protein>
    <recommendedName>
        <fullName evidence="4">HTH araC/xylS-type domain-containing protein</fullName>
    </recommendedName>
</protein>
<proteinExistence type="predicted"/>
<dbReference type="InterPro" id="IPR035418">
    <property type="entry name" value="AraC-bd_2"/>
</dbReference>
<reference evidence="5" key="1">
    <citation type="submission" date="2021-01" db="EMBL/GenBank/DDBJ databases">
        <title>Whole genome shotgun sequence of Actinocatenispora rupis NBRC 107355.</title>
        <authorList>
            <person name="Komaki H."/>
            <person name="Tamura T."/>
        </authorList>
    </citation>
    <scope>NUCLEOTIDE SEQUENCE</scope>
    <source>
        <strain evidence="5">NBRC 107355</strain>
    </source>
</reference>
<dbReference type="GO" id="GO:0003700">
    <property type="term" value="F:DNA-binding transcription factor activity"/>
    <property type="evidence" value="ECO:0007669"/>
    <property type="project" value="InterPro"/>
</dbReference>
<dbReference type="Pfam" id="PF12833">
    <property type="entry name" value="HTH_18"/>
    <property type="match status" value="1"/>
</dbReference>
<dbReference type="Gene3D" id="1.10.10.60">
    <property type="entry name" value="Homeodomain-like"/>
    <property type="match status" value="1"/>
</dbReference>
<dbReference type="SUPFAM" id="SSF46689">
    <property type="entry name" value="Homeodomain-like"/>
    <property type="match status" value="1"/>
</dbReference>
<keyword evidence="3" id="KW-0804">Transcription</keyword>
<evidence type="ECO:0000256" key="2">
    <source>
        <dbReference type="ARBA" id="ARBA00023125"/>
    </source>
</evidence>